<feature type="region of interest" description="Disordered" evidence="1">
    <location>
        <begin position="162"/>
        <end position="303"/>
    </location>
</feature>
<dbReference type="Proteomes" id="UP000001055">
    <property type="component" value="Unassembled WGS sequence"/>
</dbReference>
<evidence type="ECO:0000313" key="3">
    <source>
        <dbReference type="Proteomes" id="UP000001055"/>
    </source>
</evidence>
<feature type="compositionally biased region" description="Low complexity" evidence="1">
    <location>
        <begin position="75"/>
        <end position="94"/>
    </location>
</feature>
<protein>
    <submittedName>
        <fullName evidence="2">Uncharacterized protein</fullName>
    </submittedName>
</protein>
<gene>
    <name evidence="2" type="ORF">SNOG_07953</name>
</gene>
<dbReference type="PANTHER" id="PTHR42023:SF1">
    <property type="entry name" value="BHLH DOMAIN-CONTAINING PROTEIN"/>
    <property type="match status" value="1"/>
</dbReference>
<name>Q0UJW1_PHANO</name>
<dbReference type="AlphaFoldDB" id="Q0UJW1"/>
<dbReference type="KEGG" id="pno:SNOG_07953"/>
<feature type="region of interest" description="Disordered" evidence="1">
    <location>
        <begin position="75"/>
        <end position="112"/>
    </location>
</feature>
<proteinExistence type="predicted"/>
<feature type="region of interest" description="Disordered" evidence="1">
    <location>
        <begin position="17"/>
        <end position="63"/>
    </location>
</feature>
<feature type="compositionally biased region" description="Polar residues" evidence="1">
    <location>
        <begin position="28"/>
        <end position="38"/>
    </location>
</feature>
<evidence type="ECO:0000256" key="1">
    <source>
        <dbReference type="SAM" id="MobiDB-lite"/>
    </source>
</evidence>
<organism evidence="2 3">
    <name type="scientific">Phaeosphaeria nodorum (strain SN15 / ATCC MYA-4574 / FGSC 10173)</name>
    <name type="common">Glume blotch fungus</name>
    <name type="synonym">Parastagonospora nodorum</name>
    <dbReference type="NCBI Taxonomy" id="321614"/>
    <lineage>
        <taxon>Eukaryota</taxon>
        <taxon>Fungi</taxon>
        <taxon>Dikarya</taxon>
        <taxon>Ascomycota</taxon>
        <taxon>Pezizomycotina</taxon>
        <taxon>Dothideomycetes</taxon>
        <taxon>Pleosporomycetidae</taxon>
        <taxon>Pleosporales</taxon>
        <taxon>Pleosporineae</taxon>
        <taxon>Phaeosphaeriaceae</taxon>
        <taxon>Parastagonospora</taxon>
    </lineage>
</organism>
<dbReference type="eggNOG" id="ENOG502SU6X">
    <property type="taxonomic scope" value="Eukaryota"/>
</dbReference>
<dbReference type="GeneID" id="5975178"/>
<dbReference type="HOGENOM" id="CLU_614087_0_0_1"/>
<dbReference type="RefSeq" id="XP_001798280.1">
    <property type="nucleotide sequence ID" value="XM_001798228.1"/>
</dbReference>
<dbReference type="EMBL" id="CH445336">
    <property type="protein sequence ID" value="EAT84229.2"/>
    <property type="molecule type" value="Genomic_DNA"/>
</dbReference>
<evidence type="ECO:0000313" key="2">
    <source>
        <dbReference type="EMBL" id="EAT84229.2"/>
    </source>
</evidence>
<dbReference type="VEuPathDB" id="FungiDB:JI435_079530"/>
<dbReference type="PANTHER" id="PTHR42023">
    <property type="entry name" value="BHLH DOMAIN-CONTAINING PROTEIN"/>
    <property type="match status" value="1"/>
</dbReference>
<dbReference type="InParanoid" id="Q0UJW1"/>
<reference evidence="3" key="1">
    <citation type="journal article" date="2007" name="Plant Cell">
        <title>Dothideomycete-plant interactions illuminated by genome sequencing and EST analysis of the wheat pathogen Stagonospora nodorum.</title>
        <authorList>
            <person name="Hane J.K."/>
            <person name="Lowe R.G."/>
            <person name="Solomon P.S."/>
            <person name="Tan K.C."/>
            <person name="Schoch C.L."/>
            <person name="Spatafora J.W."/>
            <person name="Crous P.W."/>
            <person name="Kodira C."/>
            <person name="Birren B.W."/>
            <person name="Galagan J.E."/>
            <person name="Torriani S.F."/>
            <person name="McDonald B.A."/>
            <person name="Oliver R.P."/>
        </authorList>
    </citation>
    <scope>NUCLEOTIDE SEQUENCE [LARGE SCALE GENOMIC DNA]</scope>
    <source>
        <strain evidence="3">SN15 / ATCC MYA-4574 / FGSC 10173</strain>
    </source>
</reference>
<feature type="compositionally biased region" description="Polar residues" evidence="1">
    <location>
        <begin position="266"/>
        <end position="282"/>
    </location>
</feature>
<feature type="compositionally biased region" description="Polar residues" evidence="1">
    <location>
        <begin position="51"/>
        <end position="61"/>
    </location>
</feature>
<accession>Q0UJW1</accession>
<sequence length="446" mass="49515">MSLKLNMQITDTMRLTLNHRKDPESRLESTANNYSSRSPLDPPNYRASEAFTESSVYSRPSNDLAYYDNPTSIPSYAYEEISPPSSPEPEQQYSTSNQPRRFRSMRDVSPMDDHRGKPVLPPHGSNIPVLRKAPPVLQTGQTQPAQKFWGGKVAPEGKVKWDEYSGEPTASGAGKTGSVSPNSYAKGVASSGDQLSGMGYHVSVSGPKRKASIKDRMGRFGGRPSPPSVETATHEPWSRATGRSQIAPPLKDQAAKAPLQLPRKTLSPTAERSNTNAPSDNGNRGVRWADTGSVADRPQALESHEDLIKPTPRHRHALLSHFAPHLSLLYPTAPTPPKRCPSPPTSLSAADHIAVLESAMEDLRIRRSNVYRLLNDLNNAAPPNPLITDFKRARLVEQRKRSFEDELCEIKREEYEVGMKLHRAWKKREREDPNVGSAIWVRRVTS</sequence>